<evidence type="ECO:0000313" key="3">
    <source>
        <dbReference type="EMBL" id="MCT2592965.1"/>
    </source>
</evidence>
<protein>
    <submittedName>
        <fullName evidence="4">Tetratricopeptide repeat-containing glycosyltransferase family protein</fullName>
    </submittedName>
</protein>
<dbReference type="RefSeq" id="WP_260220317.1">
    <property type="nucleotide sequence ID" value="NZ_JAJAGO010000012.1"/>
</dbReference>
<dbReference type="EMBL" id="JAJAGO010000015">
    <property type="protein sequence ID" value="MCT2593698.1"/>
    <property type="molecule type" value="Genomic_DNA"/>
</dbReference>
<sequence>MTDPTDMTGPRAGTAPRAAAARTGGRAAADKRRIALACHTDRERLPGLLALLRSLALTNPWLCEDFLLLHDGLSEADLDAARRLHPRLVPRRAASRSAYLRTFQGSADGDGSDGEGRPGYDTVLAFTTGMVVLGDIGELVRLRYGAAAVPQPVDGGERAVREDGLLVLQRDADTTEAPHRPLDARFDFLVRRLYDDTPVPGAAVVLNFGEADGHHPWTASRAGYGPAQEAWRRFDLTDEAFHRAYCALRVRRHPDYFLHCVEPLLRTSGPSINLARDIAGVYLEKGRYDEAVEVLSLVADRAQADQPRFHETFGTALLAVSRHEEAETRLLLATAEPTVAARAFRQLGRLAWLRGDDAGARAYAREGLDSEPTHGGCRSLHLPPPVAESGQQAPGQQAPAAEQFAHVALFSTGQDNAGDKVLPEAVRMCLDSDTGPRRWHPVHVHRLFDERALEQVNARRGVIIGGGGLFLPDTWPNGNSAWQWNVPDELLARITVPLAVFAVGYNAFDGQEYGRPRFIQSLRTLVEQSAFFGLRNHGSVRRVRELLPSGLRDRVRWQPCPTTVARQLDPGWRDPERRADTVLLNCAYDRAGLRFGHDYGHFLGQLAEAVRKLSGHAEVRYAAHMPADERLVHDMRREHGITLPVDPLYDFSNDEIRDHYARTRLVIGMRGHATMIPFGCGTPVLSLISHPKLAYFLDDIGRPEWGVSVHDRELGALLTERAVALLESHPNAVFDVHARQRELWRVTEDNLAELTKHFA</sequence>
<evidence type="ECO:0000313" key="5">
    <source>
        <dbReference type="Proteomes" id="UP001156389"/>
    </source>
</evidence>
<accession>A0ABT2K0J9</accession>
<feature type="region of interest" description="Disordered" evidence="1">
    <location>
        <begin position="1"/>
        <end position="26"/>
    </location>
</feature>
<organism evidence="4 5">
    <name type="scientific">Streptomyces gossypii</name>
    <dbReference type="NCBI Taxonomy" id="2883101"/>
    <lineage>
        <taxon>Bacteria</taxon>
        <taxon>Bacillati</taxon>
        <taxon>Actinomycetota</taxon>
        <taxon>Actinomycetes</taxon>
        <taxon>Kitasatosporales</taxon>
        <taxon>Streptomycetaceae</taxon>
        <taxon>Streptomyces</taxon>
    </lineage>
</organism>
<reference evidence="4 5" key="1">
    <citation type="submission" date="2021-10" db="EMBL/GenBank/DDBJ databases">
        <title>Streptomyces gossypii sp. nov., isolated from soil collected from cotton field.</title>
        <authorList>
            <person name="Ge X."/>
            <person name="Chen X."/>
            <person name="Liu W."/>
        </authorList>
    </citation>
    <scope>NUCLEOTIDE SEQUENCE [LARGE SCALE GENOMIC DNA]</scope>
    <source>
        <strain evidence="4 5">N2-109</strain>
    </source>
</reference>
<dbReference type="EMBL" id="JAJAGO010000012">
    <property type="protein sequence ID" value="MCT2592965.1"/>
    <property type="molecule type" value="Genomic_DNA"/>
</dbReference>
<evidence type="ECO:0000313" key="4">
    <source>
        <dbReference type="EMBL" id="MCT2593698.1"/>
    </source>
</evidence>
<dbReference type="Pfam" id="PF04230">
    <property type="entry name" value="PS_pyruv_trans"/>
    <property type="match status" value="1"/>
</dbReference>
<comment type="caution">
    <text evidence="4">The sequence shown here is derived from an EMBL/GenBank/DDBJ whole genome shotgun (WGS) entry which is preliminary data.</text>
</comment>
<dbReference type="SUPFAM" id="SSF48452">
    <property type="entry name" value="TPR-like"/>
    <property type="match status" value="1"/>
</dbReference>
<feature type="compositionally biased region" description="Low complexity" evidence="1">
    <location>
        <begin position="8"/>
        <end position="26"/>
    </location>
</feature>
<keyword evidence="5" id="KW-1185">Reference proteome</keyword>
<evidence type="ECO:0000256" key="1">
    <source>
        <dbReference type="SAM" id="MobiDB-lite"/>
    </source>
</evidence>
<dbReference type="Gene3D" id="1.25.40.10">
    <property type="entry name" value="Tetratricopeptide repeat domain"/>
    <property type="match status" value="1"/>
</dbReference>
<evidence type="ECO:0000259" key="2">
    <source>
        <dbReference type="Pfam" id="PF04230"/>
    </source>
</evidence>
<gene>
    <name evidence="3" type="ORF">LHJ74_24140</name>
    <name evidence="4" type="ORF">LHJ74_27975</name>
</gene>
<name>A0ABT2K0J9_9ACTN</name>
<dbReference type="InterPro" id="IPR007345">
    <property type="entry name" value="Polysacch_pyruvyl_Trfase"/>
</dbReference>
<dbReference type="Proteomes" id="UP001156389">
    <property type="component" value="Unassembled WGS sequence"/>
</dbReference>
<dbReference type="InterPro" id="IPR011990">
    <property type="entry name" value="TPR-like_helical_dom_sf"/>
</dbReference>
<proteinExistence type="predicted"/>
<feature type="domain" description="Polysaccharide pyruvyl transferase" evidence="2">
    <location>
        <begin position="462"/>
        <end position="688"/>
    </location>
</feature>